<dbReference type="Gene3D" id="1.20.120.450">
    <property type="entry name" value="dinb family like domain"/>
    <property type="match status" value="1"/>
</dbReference>
<dbReference type="SUPFAM" id="SSF109854">
    <property type="entry name" value="DinB/YfiT-like putative metalloenzymes"/>
    <property type="match status" value="1"/>
</dbReference>
<dbReference type="RefSeq" id="WP_101461231.1">
    <property type="nucleotide sequence ID" value="NZ_CP025408.1"/>
</dbReference>
<dbReference type="GO" id="GO:0046872">
    <property type="term" value="F:metal ion binding"/>
    <property type="evidence" value="ECO:0007669"/>
    <property type="project" value="UniProtKB-KW"/>
</dbReference>
<reference evidence="4 5" key="1">
    <citation type="submission" date="2017-12" db="EMBL/GenBank/DDBJ databases">
        <authorList>
            <person name="Hurst M.R.H."/>
        </authorList>
    </citation>
    <scope>NUCLEOTIDE SEQUENCE [LARGE SCALE GENOMIC DNA]</scope>
    <source>
        <strain evidence="4 5">BM15</strain>
    </source>
</reference>
<proteinExistence type="inferred from homology"/>
<protein>
    <submittedName>
        <fullName evidence="4">Damage-inducible protein DinB</fullName>
    </submittedName>
</protein>
<keyword evidence="5" id="KW-1185">Reference proteome</keyword>
<evidence type="ECO:0000256" key="2">
    <source>
        <dbReference type="ARBA" id="ARBA00022723"/>
    </source>
</evidence>
<keyword evidence="2 3" id="KW-0479">Metal-binding</keyword>
<accession>A0A2K9EHX7</accession>
<comment type="similarity">
    <text evidence="1">Belongs to the DinB family.</text>
</comment>
<dbReference type="KEGG" id="paro:CUV01_15335"/>
<dbReference type="PANTHER" id="PTHR37302">
    <property type="entry name" value="SLR1116 PROTEIN"/>
    <property type="match status" value="1"/>
</dbReference>
<evidence type="ECO:0000256" key="1">
    <source>
        <dbReference type="ARBA" id="ARBA00008635"/>
    </source>
</evidence>
<dbReference type="Proteomes" id="UP000233742">
    <property type="component" value="Chromosome"/>
</dbReference>
<gene>
    <name evidence="4" type="ORF">CUV01_15335</name>
</gene>
<sequence length="170" mass="19436">MINPAFAQLMARYNHWQNDNLITCADALDDEARRQNRGAFFGSIEGTFSHLLWGDGIWLSRFCEDPPPPGDIPASTSMIEDWNVFREERMHMDRRILDWAENLSAAWLDGDLTWHSGALGRQVTRPRAELVVQFFNHQTHHRGQIHAMLTASGMRPGDTDVPFMPEIYAG</sequence>
<evidence type="ECO:0000313" key="5">
    <source>
        <dbReference type="Proteomes" id="UP000233742"/>
    </source>
</evidence>
<dbReference type="InterPro" id="IPR034660">
    <property type="entry name" value="DinB/YfiT-like"/>
</dbReference>
<dbReference type="OrthoDB" id="9807509at2"/>
<evidence type="ECO:0000313" key="4">
    <source>
        <dbReference type="EMBL" id="AUH34570.1"/>
    </source>
</evidence>
<dbReference type="PANTHER" id="PTHR37302:SF1">
    <property type="entry name" value="PROTEIN DINB"/>
    <property type="match status" value="1"/>
</dbReference>
<name>A0A2K9EHX7_9RHOB</name>
<evidence type="ECO:0000256" key="3">
    <source>
        <dbReference type="PIRSR" id="PIRSR607837-1"/>
    </source>
</evidence>
<feature type="binding site" evidence="3">
    <location>
        <position position="50"/>
    </location>
    <ligand>
        <name>a divalent metal cation</name>
        <dbReference type="ChEBI" id="CHEBI:60240"/>
    </ligand>
</feature>
<dbReference type="InterPro" id="IPR007837">
    <property type="entry name" value="DinB"/>
</dbReference>
<feature type="binding site" evidence="3">
    <location>
        <position position="137"/>
    </location>
    <ligand>
        <name>a divalent metal cation</name>
        <dbReference type="ChEBI" id="CHEBI:60240"/>
    </ligand>
</feature>
<organism evidence="4 5">
    <name type="scientific">Paracoccus tegillarcae</name>
    <dbReference type="NCBI Taxonomy" id="1529068"/>
    <lineage>
        <taxon>Bacteria</taxon>
        <taxon>Pseudomonadati</taxon>
        <taxon>Pseudomonadota</taxon>
        <taxon>Alphaproteobacteria</taxon>
        <taxon>Rhodobacterales</taxon>
        <taxon>Paracoccaceae</taxon>
        <taxon>Paracoccus</taxon>
    </lineage>
</organism>
<dbReference type="AlphaFoldDB" id="A0A2K9EHX7"/>
<dbReference type="Pfam" id="PF05163">
    <property type="entry name" value="DinB"/>
    <property type="match status" value="1"/>
</dbReference>
<dbReference type="EMBL" id="CP025408">
    <property type="protein sequence ID" value="AUH34570.1"/>
    <property type="molecule type" value="Genomic_DNA"/>
</dbReference>
<feature type="binding site" evidence="3">
    <location>
        <position position="141"/>
    </location>
    <ligand>
        <name>a divalent metal cation</name>
        <dbReference type="ChEBI" id="CHEBI:60240"/>
    </ligand>
</feature>